<dbReference type="EMBL" id="FWXK01000002">
    <property type="protein sequence ID" value="SMC33901.1"/>
    <property type="molecule type" value="Genomic_DNA"/>
</dbReference>
<protein>
    <submittedName>
        <fullName evidence="1">Uncharacterized protein</fullName>
    </submittedName>
</protein>
<reference evidence="2" key="1">
    <citation type="submission" date="2017-04" db="EMBL/GenBank/DDBJ databases">
        <authorList>
            <person name="Varghese N."/>
            <person name="Submissions S."/>
        </authorList>
    </citation>
    <scope>NUCLEOTIDE SEQUENCE [LARGE SCALE GENOMIC DNA]</scope>
    <source>
        <strain evidence="2">DSM 21500</strain>
    </source>
</reference>
<accession>A0A1W1YDL9</accession>
<dbReference type="STRING" id="371602.SAMN04487984_0573"/>
<gene>
    <name evidence="1" type="ORF">SAMN04487984_0573</name>
</gene>
<evidence type="ECO:0000313" key="1">
    <source>
        <dbReference type="EMBL" id="SMC33901.1"/>
    </source>
</evidence>
<name>A0A1W1YDL9_9LACT</name>
<organism evidence="1 2">
    <name type="scientific">Aerococcus suis</name>
    <dbReference type="NCBI Taxonomy" id="371602"/>
    <lineage>
        <taxon>Bacteria</taxon>
        <taxon>Bacillati</taxon>
        <taxon>Bacillota</taxon>
        <taxon>Bacilli</taxon>
        <taxon>Lactobacillales</taxon>
        <taxon>Aerococcaceae</taxon>
        <taxon>Aerococcus</taxon>
    </lineage>
</organism>
<evidence type="ECO:0000313" key="2">
    <source>
        <dbReference type="Proteomes" id="UP000243884"/>
    </source>
</evidence>
<dbReference type="AlphaFoldDB" id="A0A1W1YDL9"/>
<dbReference type="RefSeq" id="WP_084098325.1">
    <property type="nucleotide sequence ID" value="NZ_FWXK01000002.1"/>
</dbReference>
<dbReference type="OrthoDB" id="2165293at2"/>
<proteinExistence type="predicted"/>
<sequence>MTNDIVTYIKNELNKQQLTYPWKMSVHKEIQSIYLFFYLPIGEDKKYQVIFHLDGLSDQVTTMSKKIIVPLFNVTKGAEEGYLNLVLLGIHKTLQDVALQIEEVDNQRRVEVIPTWPNEELIQMKDTRSSINRYNTKKLHWEA</sequence>
<keyword evidence="2" id="KW-1185">Reference proteome</keyword>
<dbReference type="Proteomes" id="UP000243884">
    <property type="component" value="Unassembled WGS sequence"/>
</dbReference>